<dbReference type="InterPro" id="IPR050796">
    <property type="entry name" value="SCF_F-box_component"/>
</dbReference>
<dbReference type="PANTHER" id="PTHR31672">
    <property type="entry name" value="BNACNNG10540D PROTEIN"/>
    <property type="match status" value="1"/>
</dbReference>
<dbReference type="Pfam" id="PF07734">
    <property type="entry name" value="FBA_1"/>
    <property type="match status" value="1"/>
</dbReference>
<dbReference type="PROSITE" id="PS50181">
    <property type="entry name" value="FBOX"/>
    <property type="match status" value="1"/>
</dbReference>
<reference evidence="2 3" key="1">
    <citation type="journal article" date="2021" name="Nat. Plants">
        <title>The Taxus genome provides insights into paclitaxel biosynthesis.</title>
        <authorList>
            <person name="Xiong X."/>
            <person name="Gou J."/>
            <person name="Liao Q."/>
            <person name="Li Y."/>
            <person name="Zhou Q."/>
            <person name="Bi G."/>
            <person name="Li C."/>
            <person name="Du R."/>
            <person name="Wang X."/>
            <person name="Sun T."/>
            <person name="Guo L."/>
            <person name="Liang H."/>
            <person name="Lu P."/>
            <person name="Wu Y."/>
            <person name="Zhang Z."/>
            <person name="Ro D.K."/>
            <person name="Shang Y."/>
            <person name="Huang S."/>
            <person name="Yan J."/>
        </authorList>
    </citation>
    <scope>NUCLEOTIDE SEQUENCE [LARGE SCALE GENOMIC DNA]</scope>
    <source>
        <strain evidence="2">Ta-2019</strain>
    </source>
</reference>
<dbReference type="EMBL" id="JAHRHJ020000004">
    <property type="protein sequence ID" value="KAH9318115.1"/>
    <property type="molecule type" value="Genomic_DNA"/>
</dbReference>
<dbReference type="InterPro" id="IPR036047">
    <property type="entry name" value="F-box-like_dom_sf"/>
</dbReference>
<accession>A0AA38GAV6</accession>
<dbReference type="SUPFAM" id="SSF50965">
    <property type="entry name" value="Galactose oxidase, central domain"/>
    <property type="match status" value="1"/>
</dbReference>
<dbReference type="AlphaFoldDB" id="A0AA38GAV6"/>
<dbReference type="PANTHER" id="PTHR31672:SF2">
    <property type="entry name" value="F-BOX DOMAIN-CONTAINING PROTEIN"/>
    <property type="match status" value="1"/>
</dbReference>
<comment type="caution">
    <text evidence="2">The sequence shown here is derived from an EMBL/GenBank/DDBJ whole genome shotgun (WGS) entry which is preliminary data.</text>
</comment>
<dbReference type="SUPFAM" id="SSF81383">
    <property type="entry name" value="F-box domain"/>
    <property type="match status" value="1"/>
</dbReference>
<sequence length="362" mass="40792">MGGGGAKICSELPEEIVLMILAKLPCGSLPKMRGVCKAWKEVLCSRDALAKIYPDMEISSSPAFLLQFRGGLPNFILEGSSVDFRKLPSSDMGRVVEIACKGIYCCSYGRRSGARFRLWVCNPGTKTYKRIPYPSIITRDWDFIGMSFNFSTKKCDLVLGLNFHYGHKILEMYNSKSNAWTSVSMTVEDGIHPIGVGVFSKGKYYWMQGRGPFSNGEIVQLNVQQNCWIKIACPQYSWKTPVDAYLLRHQTWALTGCEGRIILVNMENSSPCMWKLREGDEYYTWSPVHIKLPKPVFQVAVNFKGWVLAVGEQLLVYNAEGAIVRTAEWDALHPNQMLSLNGNIKIVSAFAFECNNVCWPLF</sequence>
<feature type="domain" description="F-box" evidence="1">
    <location>
        <begin position="6"/>
        <end position="56"/>
    </location>
</feature>
<evidence type="ECO:0000313" key="3">
    <source>
        <dbReference type="Proteomes" id="UP000824469"/>
    </source>
</evidence>
<gene>
    <name evidence="2" type="ORF">KI387_019884</name>
</gene>
<name>A0AA38GAV6_TAXCH</name>
<keyword evidence="3" id="KW-1185">Reference proteome</keyword>
<dbReference type="InterPro" id="IPR006527">
    <property type="entry name" value="F-box-assoc_dom_typ1"/>
</dbReference>
<dbReference type="Gene3D" id="1.20.1280.50">
    <property type="match status" value="1"/>
</dbReference>
<dbReference type="SMART" id="SM00256">
    <property type="entry name" value="FBOX"/>
    <property type="match status" value="1"/>
</dbReference>
<dbReference type="Proteomes" id="UP000824469">
    <property type="component" value="Unassembled WGS sequence"/>
</dbReference>
<dbReference type="InterPro" id="IPR011043">
    <property type="entry name" value="Gal_Oxase/kelch_b-propeller"/>
</dbReference>
<evidence type="ECO:0000259" key="1">
    <source>
        <dbReference type="PROSITE" id="PS50181"/>
    </source>
</evidence>
<evidence type="ECO:0000313" key="2">
    <source>
        <dbReference type="EMBL" id="KAH9318115.1"/>
    </source>
</evidence>
<dbReference type="InterPro" id="IPR001810">
    <property type="entry name" value="F-box_dom"/>
</dbReference>
<organism evidence="2 3">
    <name type="scientific">Taxus chinensis</name>
    <name type="common">Chinese yew</name>
    <name type="synonym">Taxus wallichiana var. chinensis</name>
    <dbReference type="NCBI Taxonomy" id="29808"/>
    <lineage>
        <taxon>Eukaryota</taxon>
        <taxon>Viridiplantae</taxon>
        <taxon>Streptophyta</taxon>
        <taxon>Embryophyta</taxon>
        <taxon>Tracheophyta</taxon>
        <taxon>Spermatophyta</taxon>
        <taxon>Pinopsida</taxon>
        <taxon>Pinidae</taxon>
        <taxon>Conifers II</taxon>
        <taxon>Cupressales</taxon>
        <taxon>Taxaceae</taxon>
        <taxon>Taxus</taxon>
    </lineage>
</organism>
<proteinExistence type="predicted"/>
<dbReference type="OMA" id="NGNFATH"/>
<protein>
    <recommendedName>
        <fullName evidence="1">F-box domain-containing protein</fullName>
    </recommendedName>
</protein>
<dbReference type="Pfam" id="PF00646">
    <property type="entry name" value="F-box"/>
    <property type="match status" value="1"/>
</dbReference>